<dbReference type="EMBL" id="CP007202">
    <property type="protein sequence ID" value="AJR03577.1"/>
    <property type="molecule type" value="Genomic_DNA"/>
</dbReference>
<proteinExistence type="predicted"/>
<reference evidence="1 2" key="1">
    <citation type="submission" date="2014-02" db="EMBL/GenBank/DDBJ databases">
        <authorList>
            <person name="Young C.-C."/>
            <person name="Hameed A."/>
            <person name="Huang H.-C."/>
            <person name="Shahina M."/>
        </authorList>
    </citation>
    <scope>NUCLEOTIDE SEQUENCE [LARGE SCALE GENOMIC DNA]</scope>
    <source>
        <strain evidence="1 2">CC-SAMT-1</strain>
    </source>
</reference>
<dbReference type="OrthoDB" id="1163028at2"/>
<dbReference type="Proteomes" id="UP000032229">
    <property type="component" value="Chromosome"/>
</dbReference>
<name>A0A0C5WB73_9FLAO</name>
<dbReference type="STRING" id="1454006.AW14_08040"/>
<keyword evidence="2" id="KW-1185">Reference proteome</keyword>
<dbReference type="HOGENOM" id="CLU_1795180_0_0_10"/>
<dbReference type="RefSeq" id="WP_044638307.1">
    <property type="nucleotide sequence ID" value="NZ_CP007202.1"/>
</dbReference>
<sequence>MSEATRVHKNAYRNGNASSMLDYLEELILIQSGENGRFTIPETEQGYEDLSVNDTEVAQLTIPENAISATISIEADASVSDKSRVIRFKENGSDPSANSGIALGDNDLYEITGRWNLESFRVIGIEAGKSHVLRVQYYQSPQNA</sequence>
<organism evidence="1 2">
    <name type="scientific">Siansivirga zeaxanthinifaciens CC-SAMT-1</name>
    <dbReference type="NCBI Taxonomy" id="1454006"/>
    <lineage>
        <taxon>Bacteria</taxon>
        <taxon>Pseudomonadati</taxon>
        <taxon>Bacteroidota</taxon>
        <taxon>Flavobacteriia</taxon>
        <taxon>Flavobacteriales</taxon>
        <taxon>Flavobacteriaceae</taxon>
        <taxon>Siansivirga</taxon>
    </lineage>
</organism>
<evidence type="ECO:0000313" key="1">
    <source>
        <dbReference type="EMBL" id="AJR03577.1"/>
    </source>
</evidence>
<gene>
    <name evidence="1" type="ORF">AW14_08040</name>
</gene>
<evidence type="ECO:0000313" key="2">
    <source>
        <dbReference type="Proteomes" id="UP000032229"/>
    </source>
</evidence>
<accession>A0A0C5WB73</accession>
<dbReference type="AlphaFoldDB" id="A0A0C5WB73"/>
<dbReference type="KEGG" id="sze:AW14_08040"/>
<protein>
    <submittedName>
        <fullName evidence="1">Uncharacterized protein</fullName>
    </submittedName>
</protein>